<dbReference type="InterPro" id="IPR005158">
    <property type="entry name" value="BTAD"/>
</dbReference>
<dbReference type="InterPro" id="IPR036388">
    <property type="entry name" value="WH-like_DNA-bd_sf"/>
</dbReference>
<dbReference type="RefSeq" id="WP_072771688.1">
    <property type="nucleotide sequence ID" value="NZ_FRDN01000004.1"/>
</dbReference>
<dbReference type="PANTHER" id="PTHR35807:SF2">
    <property type="entry name" value="TRANSCRIPTIONAL ACTIVATOR DOMAIN"/>
    <property type="match status" value="1"/>
</dbReference>
<comment type="similarity">
    <text evidence="1">Belongs to the AfsR/DnrI/RedD regulatory family.</text>
</comment>
<dbReference type="EMBL" id="FRDN01000004">
    <property type="protein sequence ID" value="SHN60325.1"/>
    <property type="molecule type" value="Genomic_DNA"/>
</dbReference>
<evidence type="ECO:0000256" key="3">
    <source>
        <dbReference type="ARBA" id="ARBA00023125"/>
    </source>
</evidence>
<evidence type="ECO:0000256" key="4">
    <source>
        <dbReference type="ARBA" id="ARBA00024867"/>
    </source>
</evidence>
<dbReference type="SMART" id="SM00862">
    <property type="entry name" value="Trans_reg_C"/>
    <property type="match status" value="1"/>
</dbReference>
<gene>
    <name evidence="7" type="ORF">SAMN02745215_01162</name>
</gene>
<protein>
    <recommendedName>
        <fullName evidence="2">Stage 0 sporulation protein A homolog</fullName>
    </recommendedName>
</protein>
<dbReference type="InterPro" id="IPR011990">
    <property type="entry name" value="TPR-like_helical_dom_sf"/>
</dbReference>
<dbReference type="InterPro" id="IPR051677">
    <property type="entry name" value="AfsR-DnrI-RedD_regulator"/>
</dbReference>
<accession>A0A1M7SPD9</accession>
<evidence type="ECO:0000259" key="6">
    <source>
        <dbReference type="PROSITE" id="PS50110"/>
    </source>
</evidence>
<dbReference type="Gene3D" id="3.40.50.2300">
    <property type="match status" value="1"/>
</dbReference>
<keyword evidence="3" id="KW-0238">DNA-binding</keyword>
<organism evidence="7 8">
    <name type="scientific">Desulfitobacterium chlororespirans DSM 11544</name>
    <dbReference type="NCBI Taxonomy" id="1121395"/>
    <lineage>
        <taxon>Bacteria</taxon>
        <taxon>Bacillati</taxon>
        <taxon>Bacillota</taxon>
        <taxon>Clostridia</taxon>
        <taxon>Eubacteriales</taxon>
        <taxon>Desulfitobacteriaceae</taxon>
        <taxon>Desulfitobacterium</taxon>
    </lineage>
</organism>
<evidence type="ECO:0000256" key="1">
    <source>
        <dbReference type="ARBA" id="ARBA00005820"/>
    </source>
</evidence>
<dbReference type="SUPFAM" id="SSF46894">
    <property type="entry name" value="C-terminal effector domain of the bipartite response regulators"/>
    <property type="match status" value="1"/>
</dbReference>
<feature type="modified residue" description="4-aspartylphosphate" evidence="5">
    <location>
        <position position="53"/>
    </location>
</feature>
<evidence type="ECO:0000313" key="8">
    <source>
        <dbReference type="Proteomes" id="UP000184010"/>
    </source>
</evidence>
<name>A0A1M7SPD9_9FIRM</name>
<dbReference type="InterPro" id="IPR001789">
    <property type="entry name" value="Sig_transdc_resp-reg_receiver"/>
</dbReference>
<dbReference type="Pfam" id="PF00486">
    <property type="entry name" value="Trans_reg_C"/>
    <property type="match status" value="1"/>
</dbReference>
<keyword evidence="5" id="KW-0597">Phosphoprotein</keyword>
<evidence type="ECO:0000256" key="5">
    <source>
        <dbReference type="PROSITE-ProRule" id="PRU00169"/>
    </source>
</evidence>
<dbReference type="Gene3D" id="1.10.10.10">
    <property type="entry name" value="Winged helix-like DNA-binding domain superfamily/Winged helix DNA-binding domain"/>
    <property type="match status" value="1"/>
</dbReference>
<dbReference type="PROSITE" id="PS50110">
    <property type="entry name" value="RESPONSE_REGULATORY"/>
    <property type="match status" value="1"/>
</dbReference>
<dbReference type="Proteomes" id="UP000184010">
    <property type="component" value="Unassembled WGS sequence"/>
</dbReference>
<evidence type="ECO:0000256" key="2">
    <source>
        <dbReference type="ARBA" id="ARBA00018672"/>
    </source>
</evidence>
<dbReference type="SMART" id="SM01043">
    <property type="entry name" value="BTAD"/>
    <property type="match status" value="1"/>
</dbReference>
<dbReference type="InterPro" id="IPR016032">
    <property type="entry name" value="Sig_transdc_resp-reg_C-effctor"/>
</dbReference>
<comment type="function">
    <text evidence="4">May play the central regulatory role in sporulation. It may be an element of the effector pathway responsible for the activation of sporulation genes in response to nutritional stress. Spo0A may act in concert with spo0H (a sigma factor) to control the expression of some genes that are critical to the sporulation process.</text>
</comment>
<reference evidence="8" key="1">
    <citation type="submission" date="2016-12" db="EMBL/GenBank/DDBJ databases">
        <authorList>
            <person name="Varghese N."/>
            <person name="Submissions S."/>
        </authorList>
    </citation>
    <scope>NUCLEOTIDE SEQUENCE [LARGE SCALE GENOMIC DNA]</scope>
    <source>
        <strain evidence="8">DSM 11544</strain>
    </source>
</reference>
<dbReference type="SUPFAM" id="SSF48452">
    <property type="entry name" value="TPR-like"/>
    <property type="match status" value="1"/>
</dbReference>
<dbReference type="SUPFAM" id="SSF52172">
    <property type="entry name" value="CheY-like"/>
    <property type="match status" value="1"/>
</dbReference>
<feature type="domain" description="Response regulatory" evidence="6">
    <location>
        <begin position="2"/>
        <end position="116"/>
    </location>
</feature>
<keyword evidence="8" id="KW-1185">Reference proteome</keyword>
<dbReference type="SMART" id="SM00448">
    <property type="entry name" value="REC"/>
    <property type="match status" value="1"/>
</dbReference>
<dbReference type="GO" id="GO:0000160">
    <property type="term" value="P:phosphorelay signal transduction system"/>
    <property type="evidence" value="ECO:0007669"/>
    <property type="project" value="InterPro"/>
</dbReference>
<dbReference type="InterPro" id="IPR011006">
    <property type="entry name" value="CheY-like_superfamily"/>
</dbReference>
<dbReference type="AlphaFoldDB" id="A0A1M7SPD9"/>
<evidence type="ECO:0000313" key="7">
    <source>
        <dbReference type="EMBL" id="SHN60325.1"/>
    </source>
</evidence>
<dbReference type="GO" id="GO:0006355">
    <property type="term" value="P:regulation of DNA-templated transcription"/>
    <property type="evidence" value="ECO:0007669"/>
    <property type="project" value="InterPro"/>
</dbReference>
<dbReference type="InterPro" id="IPR001867">
    <property type="entry name" value="OmpR/PhoB-type_DNA-bd"/>
</dbReference>
<dbReference type="Pfam" id="PF03704">
    <property type="entry name" value="BTAD"/>
    <property type="match status" value="1"/>
</dbReference>
<dbReference type="Pfam" id="PF00072">
    <property type="entry name" value="Response_reg"/>
    <property type="match status" value="1"/>
</dbReference>
<dbReference type="PANTHER" id="PTHR35807">
    <property type="entry name" value="TRANSCRIPTIONAL REGULATOR REDD-RELATED"/>
    <property type="match status" value="1"/>
</dbReference>
<sequence>MKAILIDDDQPTLFILNKMLAKIPRVEIAGEFLSAGDAYHFLKHNPVELAFVDIKMPGESGLDFAWRSLAEFPDLYVVFLTAYKDYAVEAFEVQAFDYIVKPIQQERLERTVSRVLQRKAAEISSRNTVEHAKVLFVYCLGGLDLRNTNDDFVMINSSKGQELLAYLLIHRERLTSKWRIMEDVFQGMSPQNAETYLNTTVYKLRKVLEQYGKRSAIVVANESYVMEVKDFYIDFIEFENKVRTLPSITEANLQEAIQTLNLFAGELFGDKDYQWSLAEKERLWDIYCSFAKKLGRYLLENQNLALALQVFKKLVAINELDEESHCFLLQVYAAQNDLPSLIRHYDRYVQLLQRELAISPSNRTAQLFLSLKKSLL</sequence>
<dbReference type="GO" id="GO:0003677">
    <property type="term" value="F:DNA binding"/>
    <property type="evidence" value="ECO:0007669"/>
    <property type="project" value="UniProtKB-KW"/>
</dbReference>
<dbReference type="Gene3D" id="1.25.40.10">
    <property type="entry name" value="Tetratricopeptide repeat domain"/>
    <property type="match status" value="1"/>
</dbReference>
<proteinExistence type="inferred from homology"/>
<dbReference type="STRING" id="1121395.SAMN02745215_01162"/>